<evidence type="ECO:0000313" key="2">
    <source>
        <dbReference type="EMBL" id="CAI48931.1"/>
    </source>
</evidence>
<protein>
    <submittedName>
        <fullName evidence="2">Uncharacterized protein</fullName>
    </submittedName>
</protein>
<keyword evidence="3" id="KW-1185">Reference proteome</keyword>
<reference evidence="2 3" key="1">
    <citation type="journal article" date="2005" name="Genome Res.">
        <title>Living with two extremes: conclusions from the genome sequence of Natronomonas pharaonis.</title>
        <authorList>
            <person name="Falb M."/>
            <person name="Pfeiffer F."/>
            <person name="Palm P."/>
            <person name="Rodewald K."/>
            <person name="Hickmann V."/>
            <person name="Tittor J."/>
            <person name="Oesterhelt D."/>
        </authorList>
    </citation>
    <scope>NUCLEOTIDE SEQUENCE [LARGE SCALE GENOMIC DNA]</scope>
    <source>
        <strain evidence="3">ATCC 35678 / DSM 2160 / CIP 103997 / JCM 8858 / NBRC 14720 / NCIMB 2260 / Gabara</strain>
    </source>
</reference>
<feature type="coiled-coil region" evidence="1">
    <location>
        <begin position="130"/>
        <end position="164"/>
    </location>
</feature>
<dbReference type="EMBL" id="CR936257">
    <property type="protein sequence ID" value="CAI48931.1"/>
    <property type="molecule type" value="Genomic_DNA"/>
</dbReference>
<dbReference type="PROSITE" id="PS51257">
    <property type="entry name" value="PROKAR_LIPOPROTEIN"/>
    <property type="match status" value="1"/>
</dbReference>
<keyword evidence="1" id="KW-0175">Coiled coil</keyword>
<dbReference type="EnsemblBacteria" id="CAI48931">
    <property type="protein sequence ID" value="CAI48931"/>
    <property type="gene ID" value="NP_1680A"/>
</dbReference>
<dbReference type="Proteomes" id="UP000002698">
    <property type="component" value="Chromosome"/>
</dbReference>
<dbReference type="KEGG" id="nph:NP_1680A"/>
<dbReference type="eggNOG" id="arCOG06816">
    <property type="taxonomic scope" value="Archaea"/>
</dbReference>
<sequence length="304" mass="32712">MATRRRFMCMGSTTVGLVALSGCLGAEGAEEVDTAMELLDENFEQFEAFDERDDLPDEAALEAIETRLDEAESHLEDAAAVADDDEVLAAIELGGAFVAFQRALVRVVGGFVELEHGMDSFDAYIDAERFDDAIAEAELLQTTVDELEAAVDDALAAIDAVDDSQLEAEDRISVTLTKSDLERIASEASALEEVIGGLGDLADGLQAITDGFEALEAEDFDTARDAFSAAEEELAPVVDRYTRLEDDADLPAHMEADVIGLSCVAEAMRDAATLAEEGATAGMNEEWDTFDDRLEQAEEAMDRC</sequence>
<dbReference type="HOGENOM" id="CLU_914043_0_0_2"/>
<evidence type="ECO:0000256" key="1">
    <source>
        <dbReference type="SAM" id="Coils"/>
    </source>
</evidence>
<evidence type="ECO:0000313" key="3">
    <source>
        <dbReference type="Proteomes" id="UP000002698"/>
    </source>
</evidence>
<proteinExistence type="predicted"/>
<organism evidence="2 3">
    <name type="scientific">Natronomonas pharaonis (strain ATCC 35678 / DSM 2160 / CIP 103997 / JCM 8858 / NBRC 14720 / NCIMB 2260 / Gabara)</name>
    <name type="common">Halobacterium pharaonis</name>
    <dbReference type="NCBI Taxonomy" id="348780"/>
    <lineage>
        <taxon>Archaea</taxon>
        <taxon>Methanobacteriati</taxon>
        <taxon>Methanobacteriota</taxon>
        <taxon>Stenosarchaea group</taxon>
        <taxon>Halobacteria</taxon>
        <taxon>Halobacteriales</taxon>
        <taxon>Natronomonadaceae</taxon>
        <taxon>Natronomonas</taxon>
    </lineage>
</organism>
<accession>A0A1U7EVB4</accession>
<name>A0A1U7EVB4_NATPD</name>
<dbReference type="AlphaFoldDB" id="A0A1U7EVB4"/>
<gene>
    <name evidence="2" type="ordered locus">NP_1680A</name>
</gene>